<evidence type="ECO:0000256" key="7">
    <source>
        <dbReference type="ARBA" id="ARBA00033769"/>
    </source>
</evidence>
<comment type="similarity">
    <text evidence="6">Belongs to the CSTPP1 family.</text>
</comment>
<accession>A0A4Y2A416</accession>
<comment type="subcellular location">
    <subcellularLocation>
        <location evidence="1">Cytoplasm</location>
        <location evidence="1">Cytoskeleton</location>
        <location evidence="1">Microtubule organizing center</location>
        <location evidence="1">Centrosome</location>
        <location evidence="1">Centriolar satellite</location>
    </subcellularLocation>
</comment>
<keyword evidence="4" id="KW-0493">Microtubule</keyword>
<evidence type="ECO:0000313" key="10">
    <source>
        <dbReference type="EMBL" id="GBL73694.1"/>
    </source>
</evidence>
<dbReference type="OrthoDB" id="197906at2759"/>
<feature type="compositionally biased region" description="Polar residues" evidence="9">
    <location>
        <begin position="459"/>
        <end position="477"/>
    </location>
</feature>
<dbReference type="CDD" id="cd22959">
    <property type="entry name" value="DD_C11orf49"/>
    <property type="match status" value="1"/>
</dbReference>
<evidence type="ECO:0000313" key="11">
    <source>
        <dbReference type="EMBL" id="GBL73704.1"/>
    </source>
</evidence>
<evidence type="ECO:0000256" key="2">
    <source>
        <dbReference type="ARBA" id="ARBA00022490"/>
    </source>
</evidence>
<evidence type="ECO:0000256" key="5">
    <source>
        <dbReference type="ARBA" id="ARBA00023212"/>
    </source>
</evidence>
<dbReference type="PANTHER" id="PTHR34252:SF1">
    <property type="entry name" value="CENTRIOLAR SATELLITE-ASSOCIATED TUBULIN POLYGLUTAMYLASE COMPLEX REGULATOR 1"/>
    <property type="match status" value="1"/>
</dbReference>
<feature type="region of interest" description="Disordered" evidence="9">
    <location>
        <begin position="525"/>
        <end position="560"/>
    </location>
</feature>
<comment type="function">
    <text evidence="8">Regulator of the tubulin polyglutamylase complex (TPGC) that controls cytoskeletal organization, nuclear shape, and cilium disassembly by balancing microtubule and actin assembly. Regulates the assembly and stability of the TPGC and thereby modulates polyglutamylation of the microtubule, which antagonizes MAP4 binding.</text>
</comment>
<sequence>MDDDSMDNDNICISTLFKTDDDSMDNDNIDISILFKMDDDSMDHDNIDISILFKTDDDSMDSDNIDISALFKMNDDSIDNDNMDISTLFKMDDDSMHNDNIDDDMLDIIKMYDMNDNMLTREFLNAMKMVANDNGIDLITLIDMINGMSDDESTDRYSIDCEAAALACENRHYLEMHKASMDNCTTGKDTTDDETIDYDSIGYKVATLVCKNRCYLEKHKMYAYLDDAVAQLISFNAKNEATKIKPAEFFKDYFNSVHEGTHVLFREYSFISASLFNRLCVMKGIFNIYKPLFYKDDKLNPKEYHSLLQLVWPDFPFDVVQASFRSFETPEQNNEVCASFFEFFRAFKSSFCVGRFDNEENVINEDLKTKIERIVKLKRNTPPTVLEAYFLHTIKKGRNQKAIMASIISNLDSEFKRIIGFEVLTDKPAEVPLSFSGLKLPLKSNKKVTTLSKTLSTSHQVQKNAKQLPSSRCPSQTEKIDAKKKLSGGQGLQNAETVNATGAQIAFKSKQNVTTVSQTTITNSQEQMDVKQLPNSHSPLKIKKSDTKNNSSAVTQGLKSAETGKIDGGKKSFISSCAKDASKTQQDATASSKTSSTCQKGKISVKGFPKVIRSPVTLMQIERVFTRLLAIQEESNEESAEKLSSAKSASKSLPNLNTFSQALSANFWGQVRVKKLSKSLMNIPLLQTEKLGAKNNLSSCQQKSETSKIETETSESEQNKTVPSKASSAYRRGQVSVKRFPDGRGPLQTKKFVTKSNTTVRRRSEISKMKTEKKLSSVSSRANDISKSKPNVTIISKTISANHPGKLGVKQLPKSLSSSVTPLQTKKKLTRKFVIKESSNKPAEKTQGGLISVAKGASKSEPSLNAFYKTSSASFGRWVSARQLTKSLDSLNLFQTQKLDAEKKSLTCQQISDTAELKTEKKLSFASSAVKDTSTSMQNLTTSSKISSACQQGQVSVKQLPNVHHHLQTKKSTENQSTFGQRSETTKMKAEKERFFVSTVVKDTSKSKQNVINFSTKSSAEKQNHLQTKKSAEFRQRSETTKMKPEKERFFVSTVVKEASKSKQNVINFSTTASAKIPGQVNAKRFHSGQCLSQTVKSYAEKNSSAGTQGLKRLETVKIDTETFVSSRAKDDSKSKQTVTTFSKARSTSQRKPYKMKVINVAEQLGWTQLGVDNYYQKNNVSTLSQRSEAAKMKTEKKIPIASFGAKDVSKSKQNVTTFSKRPSTSHREPFKMNVINVAEQLGWTQSGAD</sequence>
<evidence type="ECO:0000256" key="6">
    <source>
        <dbReference type="ARBA" id="ARBA00033750"/>
    </source>
</evidence>
<dbReference type="GO" id="GO:0005874">
    <property type="term" value="C:microtubule"/>
    <property type="evidence" value="ECO:0007669"/>
    <property type="project" value="UniProtKB-KW"/>
</dbReference>
<evidence type="ECO:0000256" key="8">
    <source>
        <dbReference type="ARBA" id="ARBA00045673"/>
    </source>
</evidence>
<feature type="region of interest" description="Disordered" evidence="9">
    <location>
        <begin position="1018"/>
        <end position="1042"/>
    </location>
</feature>
<evidence type="ECO:0000313" key="12">
    <source>
        <dbReference type="Proteomes" id="UP000499080"/>
    </source>
</evidence>
<evidence type="ECO:0000256" key="3">
    <source>
        <dbReference type="ARBA" id="ARBA00022553"/>
    </source>
</evidence>
<protein>
    <recommendedName>
        <fullName evidence="7">Centriolar satellite-associated tubulin polyglutamylase complex regulator 1</fullName>
    </recommendedName>
</protein>
<dbReference type="PANTHER" id="PTHR34252">
    <property type="entry name" value="UPF0705 PROTEIN C11ORF49"/>
    <property type="match status" value="1"/>
</dbReference>
<feature type="compositionally biased region" description="Basic and acidic residues" evidence="9">
    <location>
        <begin position="1019"/>
        <end position="1042"/>
    </location>
</feature>
<feature type="region of interest" description="Disordered" evidence="9">
    <location>
        <begin position="454"/>
        <end position="477"/>
    </location>
</feature>
<comment type="caution">
    <text evidence="11">The sequence shown here is derived from an EMBL/GenBank/DDBJ whole genome shotgun (WGS) entry which is preliminary data.</text>
</comment>
<reference evidence="11 12" key="1">
    <citation type="journal article" date="2019" name="Sci. Rep.">
        <title>Orb-weaving spider Araneus ventricosus genome elucidates the spidroin gene catalogue.</title>
        <authorList>
            <person name="Kono N."/>
            <person name="Nakamura H."/>
            <person name="Ohtoshi R."/>
            <person name="Moran D.A.P."/>
            <person name="Shinohara A."/>
            <person name="Yoshida Y."/>
            <person name="Fujiwara M."/>
            <person name="Mori M."/>
            <person name="Tomita M."/>
            <person name="Arakawa K."/>
        </authorList>
    </citation>
    <scope>NUCLEOTIDE SEQUENCE [LARGE SCALE GENOMIC DNA]</scope>
</reference>
<dbReference type="EMBL" id="BGPR01079261">
    <property type="protein sequence ID" value="GBL73694.1"/>
    <property type="molecule type" value="Genomic_DNA"/>
</dbReference>
<proteinExistence type="inferred from homology"/>
<feature type="compositionally biased region" description="Polar residues" evidence="9">
    <location>
        <begin position="548"/>
        <end position="558"/>
    </location>
</feature>
<dbReference type="AlphaFoldDB" id="A0A4Y2A416"/>
<evidence type="ECO:0000256" key="9">
    <source>
        <dbReference type="SAM" id="MobiDB-lite"/>
    </source>
</evidence>
<feature type="compositionally biased region" description="Polar residues" evidence="9">
    <location>
        <begin position="974"/>
        <end position="983"/>
    </location>
</feature>
<evidence type="ECO:0000256" key="4">
    <source>
        <dbReference type="ARBA" id="ARBA00022701"/>
    </source>
</evidence>
<dbReference type="GO" id="GO:0034451">
    <property type="term" value="C:centriolar satellite"/>
    <property type="evidence" value="ECO:0007669"/>
    <property type="project" value="UniProtKB-SubCell"/>
</dbReference>
<name>A0A4Y2A416_ARAVE</name>
<keyword evidence="3" id="KW-0597">Phosphoprotein</keyword>
<feature type="region of interest" description="Disordered" evidence="9">
    <location>
        <begin position="966"/>
        <end position="986"/>
    </location>
</feature>
<dbReference type="InterPro" id="IPR038968">
    <property type="entry name" value="CSTPP1"/>
</dbReference>
<organism evidence="11 12">
    <name type="scientific">Araneus ventricosus</name>
    <name type="common">Orbweaver spider</name>
    <name type="synonym">Epeira ventricosa</name>
    <dbReference type="NCBI Taxonomy" id="182803"/>
    <lineage>
        <taxon>Eukaryota</taxon>
        <taxon>Metazoa</taxon>
        <taxon>Ecdysozoa</taxon>
        <taxon>Arthropoda</taxon>
        <taxon>Chelicerata</taxon>
        <taxon>Arachnida</taxon>
        <taxon>Araneae</taxon>
        <taxon>Araneomorphae</taxon>
        <taxon>Entelegynae</taxon>
        <taxon>Araneoidea</taxon>
        <taxon>Araneidae</taxon>
        <taxon>Araneus</taxon>
    </lineage>
</organism>
<dbReference type="Proteomes" id="UP000499080">
    <property type="component" value="Unassembled WGS sequence"/>
</dbReference>
<feature type="region of interest" description="Disordered" evidence="9">
    <location>
        <begin position="696"/>
        <end position="732"/>
    </location>
</feature>
<evidence type="ECO:0000256" key="1">
    <source>
        <dbReference type="ARBA" id="ARBA00004607"/>
    </source>
</evidence>
<keyword evidence="2" id="KW-0963">Cytoplasm</keyword>
<gene>
    <name evidence="11" type="primary">CK049_0</name>
    <name evidence="10" type="synonym">CK049_5</name>
    <name evidence="10" type="ORF">AVEN_114850_1</name>
    <name evidence="11" type="ORF">AVEN_121965_1</name>
</gene>
<feature type="compositionally biased region" description="Polar residues" evidence="9">
    <location>
        <begin position="525"/>
        <end position="538"/>
    </location>
</feature>
<feature type="non-terminal residue" evidence="11">
    <location>
        <position position="1250"/>
    </location>
</feature>
<keyword evidence="5" id="KW-0206">Cytoskeleton</keyword>
<keyword evidence="12" id="KW-1185">Reference proteome</keyword>
<dbReference type="EMBL" id="BGPR01079262">
    <property type="protein sequence ID" value="GBL73704.1"/>
    <property type="molecule type" value="Genomic_DNA"/>
</dbReference>